<gene>
    <name evidence="2" type="ORF">V9T40_007406</name>
</gene>
<name>A0AAN9TWB3_9HEMI</name>
<evidence type="ECO:0000313" key="2">
    <source>
        <dbReference type="EMBL" id="KAK7605548.1"/>
    </source>
</evidence>
<feature type="region of interest" description="Disordered" evidence="1">
    <location>
        <begin position="45"/>
        <end position="90"/>
    </location>
</feature>
<feature type="compositionally biased region" description="Polar residues" evidence="1">
    <location>
        <begin position="45"/>
        <end position="63"/>
    </location>
</feature>
<protein>
    <submittedName>
        <fullName evidence="2">Uncharacterized protein</fullName>
    </submittedName>
</protein>
<dbReference type="AlphaFoldDB" id="A0AAN9TWB3"/>
<feature type="compositionally biased region" description="Basic and acidic residues" evidence="1">
    <location>
        <begin position="65"/>
        <end position="80"/>
    </location>
</feature>
<dbReference type="EMBL" id="JBBCAQ010000002">
    <property type="protein sequence ID" value="KAK7605548.1"/>
    <property type="molecule type" value="Genomic_DNA"/>
</dbReference>
<feature type="region of interest" description="Disordered" evidence="1">
    <location>
        <begin position="1"/>
        <end position="23"/>
    </location>
</feature>
<accession>A0AAN9TWB3</accession>
<keyword evidence="3" id="KW-1185">Reference proteome</keyword>
<evidence type="ECO:0000313" key="3">
    <source>
        <dbReference type="Proteomes" id="UP001367676"/>
    </source>
</evidence>
<evidence type="ECO:0000256" key="1">
    <source>
        <dbReference type="SAM" id="MobiDB-lite"/>
    </source>
</evidence>
<sequence length="141" mass="15480">MESSVATGKISGDKPNIEGVGDDSVVDAIHSEINESFRFIEDEILQQTMNDSSSETDMNSGFTQPKKDDANLRRQTGERRPPKKSSPLANSVGIRFAALHPILPHSSSNSSYTAAKRSWTEIGLADFVPQQCGNEKRLEEN</sequence>
<dbReference type="Proteomes" id="UP001367676">
    <property type="component" value="Unassembled WGS sequence"/>
</dbReference>
<proteinExistence type="predicted"/>
<reference evidence="2 3" key="1">
    <citation type="submission" date="2024-03" db="EMBL/GenBank/DDBJ databases">
        <title>Adaptation during the transition from Ophiocordyceps entomopathogen to insect associate is accompanied by gene loss and intensified selection.</title>
        <authorList>
            <person name="Ward C.M."/>
            <person name="Onetto C.A."/>
            <person name="Borneman A.R."/>
        </authorList>
    </citation>
    <scope>NUCLEOTIDE SEQUENCE [LARGE SCALE GENOMIC DNA]</scope>
    <source>
        <strain evidence="2">AWRI1</strain>
        <tissue evidence="2">Single Adult Female</tissue>
    </source>
</reference>
<comment type="caution">
    <text evidence="2">The sequence shown here is derived from an EMBL/GenBank/DDBJ whole genome shotgun (WGS) entry which is preliminary data.</text>
</comment>
<organism evidence="2 3">
    <name type="scientific">Parthenolecanium corni</name>
    <dbReference type="NCBI Taxonomy" id="536013"/>
    <lineage>
        <taxon>Eukaryota</taxon>
        <taxon>Metazoa</taxon>
        <taxon>Ecdysozoa</taxon>
        <taxon>Arthropoda</taxon>
        <taxon>Hexapoda</taxon>
        <taxon>Insecta</taxon>
        <taxon>Pterygota</taxon>
        <taxon>Neoptera</taxon>
        <taxon>Paraneoptera</taxon>
        <taxon>Hemiptera</taxon>
        <taxon>Sternorrhyncha</taxon>
        <taxon>Coccoidea</taxon>
        <taxon>Coccidae</taxon>
        <taxon>Parthenolecanium</taxon>
    </lineage>
</organism>